<protein>
    <submittedName>
        <fullName evidence="1">Uncharacterized protein</fullName>
    </submittedName>
</protein>
<gene>
    <name evidence="1" type="ORF">L6164_017942</name>
</gene>
<dbReference type="EMBL" id="CM039432">
    <property type="protein sequence ID" value="KAI4333094.1"/>
    <property type="molecule type" value="Genomic_DNA"/>
</dbReference>
<dbReference type="Proteomes" id="UP000828941">
    <property type="component" value="Chromosome 7"/>
</dbReference>
<evidence type="ECO:0000313" key="2">
    <source>
        <dbReference type="Proteomes" id="UP000828941"/>
    </source>
</evidence>
<evidence type="ECO:0000313" key="1">
    <source>
        <dbReference type="EMBL" id="KAI4333094.1"/>
    </source>
</evidence>
<name>A0ACB9NBL0_BAUVA</name>
<reference evidence="1 2" key="1">
    <citation type="journal article" date="2022" name="DNA Res.">
        <title>Chromosomal-level genome assembly of the orchid tree Bauhinia variegata (Leguminosae; Cercidoideae) supports the allotetraploid origin hypothesis of Bauhinia.</title>
        <authorList>
            <person name="Zhong Y."/>
            <person name="Chen Y."/>
            <person name="Zheng D."/>
            <person name="Pang J."/>
            <person name="Liu Y."/>
            <person name="Luo S."/>
            <person name="Meng S."/>
            <person name="Qian L."/>
            <person name="Wei D."/>
            <person name="Dai S."/>
            <person name="Zhou R."/>
        </authorList>
    </citation>
    <scope>NUCLEOTIDE SEQUENCE [LARGE SCALE GENOMIC DNA]</scope>
    <source>
        <strain evidence="1">BV-YZ2020</strain>
    </source>
</reference>
<sequence length="80" mass="8657">MGKFVEILDQGVRIAGRFYSNCPQTGRKYYHPPPVGDNHQQHPHDGSTGGGSGGSGQFLHFWPKAAVGDIESINVILHSV</sequence>
<organism evidence="1 2">
    <name type="scientific">Bauhinia variegata</name>
    <name type="common">Purple orchid tree</name>
    <name type="synonym">Phanera variegata</name>
    <dbReference type="NCBI Taxonomy" id="167791"/>
    <lineage>
        <taxon>Eukaryota</taxon>
        <taxon>Viridiplantae</taxon>
        <taxon>Streptophyta</taxon>
        <taxon>Embryophyta</taxon>
        <taxon>Tracheophyta</taxon>
        <taxon>Spermatophyta</taxon>
        <taxon>Magnoliopsida</taxon>
        <taxon>eudicotyledons</taxon>
        <taxon>Gunneridae</taxon>
        <taxon>Pentapetalae</taxon>
        <taxon>rosids</taxon>
        <taxon>fabids</taxon>
        <taxon>Fabales</taxon>
        <taxon>Fabaceae</taxon>
        <taxon>Cercidoideae</taxon>
        <taxon>Cercideae</taxon>
        <taxon>Bauhiniinae</taxon>
        <taxon>Bauhinia</taxon>
    </lineage>
</organism>
<proteinExistence type="predicted"/>
<comment type="caution">
    <text evidence="1">The sequence shown here is derived from an EMBL/GenBank/DDBJ whole genome shotgun (WGS) entry which is preliminary data.</text>
</comment>
<keyword evidence="2" id="KW-1185">Reference proteome</keyword>
<accession>A0ACB9NBL0</accession>